<dbReference type="KEGG" id="sulj:SJPD1_0972"/>
<proteinExistence type="predicted"/>
<dbReference type="Proteomes" id="UP000217349">
    <property type="component" value="Chromosome"/>
</dbReference>
<accession>A0A290HR20</accession>
<sequence>MISGIEHQFNGESNIFLINTFSIELEEKIRNLLSSICHGISDAESGRIAYNYKSTLKELFERFKGKTNMQKKGMVGELLAHVLIFTYFDNFDTVSPYFNTEERNVKKGFDLVLYNVINSEVWITEVKSGHLHKNKDSNKTTKDLLGTAKRDLNSRLNENNQALWINAITGAKKSLDEYNDKKKLVKNILEDIQDTVVANNASSLDKNVILVSNLFNNLNDKVNINTAENFSSSVETEQIFNKHIIICIQKATLRKILSFLERELI</sequence>
<reference evidence="3" key="1">
    <citation type="submission" date="2017-09" db="EMBL/GenBank/DDBJ databases">
        <title>The complete genome of Sulfurospirillum sp. JPD-1.</title>
        <authorList>
            <person name="Goris T."/>
        </authorList>
    </citation>
    <scope>NUCLEOTIDE SEQUENCE [LARGE SCALE GENOMIC DNA]</scope>
    <source>
        <strain evidence="3">JPD-1</strain>
    </source>
</reference>
<gene>
    <name evidence="2" type="ORF">SJPD1_0972</name>
</gene>
<organism evidence="2 3">
    <name type="scientific">Sulfurospirillum diekertiae</name>
    <dbReference type="NCBI Taxonomy" id="1854492"/>
    <lineage>
        <taxon>Bacteria</taxon>
        <taxon>Pseudomonadati</taxon>
        <taxon>Campylobacterota</taxon>
        <taxon>Epsilonproteobacteria</taxon>
        <taxon>Campylobacterales</taxon>
        <taxon>Sulfurospirillaceae</taxon>
        <taxon>Sulfurospirillum</taxon>
    </lineage>
</organism>
<protein>
    <recommendedName>
        <fullName evidence="1">Anti-bacteriophage protein A/HamA C-terminal domain-containing protein</fullName>
    </recommendedName>
</protein>
<dbReference type="EMBL" id="CP023275">
    <property type="protein sequence ID" value="ATB69084.1"/>
    <property type="molecule type" value="Genomic_DNA"/>
</dbReference>
<dbReference type="Pfam" id="PF08878">
    <property type="entry name" value="HamA"/>
    <property type="match status" value="1"/>
</dbReference>
<dbReference type="OrthoDB" id="5115021at2"/>
<evidence type="ECO:0000259" key="1">
    <source>
        <dbReference type="Pfam" id="PF08878"/>
    </source>
</evidence>
<dbReference type="AlphaFoldDB" id="A0A290HR20"/>
<feature type="domain" description="Anti-bacteriophage protein A/HamA C-terminal" evidence="1">
    <location>
        <begin position="24"/>
        <end position="254"/>
    </location>
</feature>
<dbReference type="RefSeq" id="WP_096046213.1">
    <property type="nucleotide sequence ID" value="NZ_CP023275.1"/>
</dbReference>
<dbReference type="InterPro" id="IPR014976">
    <property type="entry name" value="AbpA_HamA_C"/>
</dbReference>
<evidence type="ECO:0000313" key="2">
    <source>
        <dbReference type="EMBL" id="ATB69084.1"/>
    </source>
</evidence>
<name>A0A290HR20_9BACT</name>
<evidence type="ECO:0000313" key="3">
    <source>
        <dbReference type="Proteomes" id="UP000217349"/>
    </source>
</evidence>